<feature type="compositionally biased region" description="Basic and acidic residues" evidence="1">
    <location>
        <begin position="1"/>
        <end position="15"/>
    </location>
</feature>
<feature type="region of interest" description="Disordered" evidence="1">
    <location>
        <begin position="604"/>
        <end position="636"/>
    </location>
</feature>
<feature type="domain" description="Putative zinc-finger" evidence="2">
    <location>
        <begin position="862"/>
        <end position="881"/>
    </location>
</feature>
<gene>
    <name evidence="3" type="ORF">SSX86_010917</name>
</gene>
<dbReference type="PANTHER" id="PTHR21563:SF3">
    <property type="entry name" value="ZINC FINGER C3H1 DOMAIN-CONTAINING PROTEIN"/>
    <property type="match status" value="1"/>
</dbReference>
<keyword evidence="4" id="KW-1185">Reference proteome</keyword>
<dbReference type="PANTHER" id="PTHR21563">
    <property type="entry name" value="ZINC FINGER C3H1 DOMAIN-CONTAINING PROTEIN"/>
    <property type="match status" value="1"/>
</dbReference>
<reference evidence="3 4" key="1">
    <citation type="submission" date="2024-04" db="EMBL/GenBank/DDBJ databases">
        <title>The reference genome of an endangered Asteraceae, Deinandra increscens subsp. villosa, native to the Central Coast of California.</title>
        <authorList>
            <person name="Guilliams M."/>
            <person name="Hasenstab-Lehman K."/>
            <person name="Meyer R."/>
            <person name="Mcevoy S."/>
        </authorList>
    </citation>
    <scope>NUCLEOTIDE SEQUENCE [LARGE SCALE GENOMIC DNA]</scope>
    <source>
        <tissue evidence="3">Leaf</tissue>
    </source>
</reference>
<accession>A0AAP0H5C4</accession>
<comment type="caution">
    <text evidence="3">The sequence shown here is derived from an EMBL/GenBank/DDBJ whole genome shotgun (WGS) entry which is preliminary data.</text>
</comment>
<feature type="compositionally biased region" description="Basic and acidic residues" evidence="1">
    <location>
        <begin position="616"/>
        <end position="634"/>
    </location>
</feature>
<evidence type="ECO:0000256" key="1">
    <source>
        <dbReference type="SAM" id="MobiDB-lite"/>
    </source>
</evidence>
<dbReference type="Gene3D" id="1.25.40.10">
    <property type="entry name" value="Tetratricopeptide repeat domain"/>
    <property type="match status" value="1"/>
</dbReference>
<dbReference type="EMBL" id="JBCNJP010000012">
    <property type="protein sequence ID" value="KAK9070515.1"/>
    <property type="molecule type" value="Genomic_DNA"/>
</dbReference>
<organism evidence="3 4">
    <name type="scientific">Deinandra increscens subsp. villosa</name>
    <dbReference type="NCBI Taxonomy" id="3103831"/>
    <lineage>
        <taxon>Eukaryota</taxon>
        <taxon>Viridiplantae</taxon>
        <taxon>Streptophyta</taxon>
        <taxon>Embryophyta</taxon>
        <taxon>Tracheophyta</taxon>
        <taxon>Spermatophyta</taxon>
        <taxon>Magnoliopsida</taxon>
        <taxon>eudicotyledons</taxon>
        <taxon>Gunneridae</taxon>
        <taxon>Pentapetalae</taxon>
        <taxon>asterids</taxon>
        <taxon>campanulids</taxon>
        <taxon>Asterales</taxon>
        <taxon>Asteraceae</taxon>
        <taxon>Asteroideae</taxon>
        <taxon>Heliantheae alliance</taxon>
        <taxon>Madieae</taxon>
        <taxon>Madiinae</taxon>
        <taxon>Deinandra</taxon>
    </lineage>
</organism>
<feature type="region of interest" description="Disordered" evidence="1">
    <location>
        <begin position="703"/>
        <end position="739"/>
    </location>
</feature>
<dbReference type="InterPro" id="IPR019607">
    <property type="entry name" value="Putative_zinc-finger_domain"/>
</dbReference>
<proteinExistence type="predicted"/>
<dbReference type="InterPro" id="IPR011990">
    <property type="entry name" value="TPR-like_helical_dom_sf"/>
</dbReference>
<dbReference type="GO" id="GO:0000178">
    <property type="term" value="C:exosome (RNase complex)"/>
    <property type="evidence" value="ECO:0007669"/>
    <property type="project" value="TreeGrafter"/>
</dbReference>
<feature type="region of interest" description="Disordered" evidence="1">
    <location>
        <begin position="1"/>
        <end position="32"/>
    </location>
</feature>
<dbReference type="GO" id="GO:0005634">
    <property type="term" value="C:nucleus"/>
    <property type="evidence" value="ECO:0007669"/>
    <property type="project" value="TreeGrafter"/>
</dbReference>
<evidence type="ECO:0000313" key="3">
    <source>
        <dbReference type="EMBL" id="KAK9070515.1"/>
    </source>
</evidence>
<feature type="region of interest" description="Disordered" evidence="1">
    <location>
        <begin position="116"/>
        <end position="141"/>
    </location>
</feature>
<feature type="compositionally biased region" description="Polar residues" evidence="1">
    <location>
        <begin position="257"/>
        <end position="271"/>
    </location>
</feature>
<dbReference type="InterPro" id="IPR039278">
    <property type="entry name" value="Red1"/>
</dbReference>
<dbReference type="Pfam" id="PF10650">
    <property type="entry name" value="zf-C3H1"/>
    <property type="match status" value="1"/>
</dbReference>
<feature type="region of interest" description="Disordered" evidence="1">
    <location>
        <begin position="648"/>
        <end position="669"/>
    </location>
</feature>
<feature type="region of interest" description="Disordered" evidence="1">
    <location>
        <begin position="250"/>
        <end position="272"/>
    </location>
</feature>
<sequence length="1619" mass="180390">MLRIRRSERGGRLTMEENTPTISSPPTSDHVIGAKITANPPKAREDGELSASENDVITGSQFPDGTILPAAPLNKGTAGVEKGVSALNHYPAVASRTTVHSNKRKGTEKNRVPFVISFSDDDSGSDSEEYKNGSTMESDETACGDVENKNFSTSLVNSQSYMVKQSAKTNTKSPKKLSMSRTFVSSMNRVNGTKFKNGGNTFVGVKAHLKKSNSPIINKFGQNVHINSNKLQDLRQLIAIRENELKSKAGKLEKEVASSSKKNSSDVNWKSTAVKRRNSTECVVVEPKEQEKKRLKVSEPLRNSIVSVGQNDRPSSESTVAAKVAISVGQHDRPPSESMVAAGVAVFVGQHDRPPSESTVATGVAVSNGQHDRHPSESTEAAGVAMSVVKHGISSLKNDGLKGEYDGNYCDRGILGGSGQSSIMQQQIKEVKNYDILSKNLPLGNGIIRNSMQHNTITNLGESSAQLMAKTDKTSPPRQGSLMNTSFWDHFGATTGKMDAKSLLEIEELQDKELDEAQEHRRKCEIEERNALKAYRKAQRALAEANTRCSYLYHKRNIFSANLRTPVMEDSNMFWSNMSHHHTEANVNSISNMLENDILHHQVQNECGDPSTSGSEPHEEEKTNDVGSSLHDDNSNNILAEDEQTSAFGLKGGDSSLDSHGEGICSESNNEINNNSVTINTNEDSLLLEATLRSQLFARLGNRTSRKNESGQSMKTATVEREDGEIMEDSGNKPSSETEKDRINIFGDIVMSEKSISMQPVSIKDRCVVEKYPANYGSFLAEPILKSAFGHVRFATVVSSLQSHAENTQIHTDGIVCEKKVVSSVCGARPNDSVSNTLLDLYVGEGGSYSNNLPINPFWPHCMFELRGKCNDDDCPWQHIRDYSSENIDSNIIDLGPLCLAPPTYLVCLDSLEADSYPYKHLVAHTIEQRWQKYFSASLVVSSSILAELNSDELCLHGPETRIEVHGVWNRQSSYFHGQNVKEALPDEHTDGIYQCLEMAFLNLSKEVSKQKGHRETLIVLARALEEHPTSVLLWIVYLHIYYSSQKSIGKDDLFHYAVEHNESSYELWLMFINSREKLDDRLLGYNTAISALCRHASTPNRDLELDSECILDLFLQMINCLCSSGEVNKAVQKVYELLNTSTVLHTQSLLDIQKSLTIPDRCVLWICSIYLLMYKKLPNTIIQQFECQKDLSAIEWHSVHLTDDEKQQVATLIELATDYIGDKSYQSKRTLIATRQFALNHIRCTAVLKGFDSCKYLLKKYIPLYPSCLELVLLSIRVNGFDSVESTFAAFEEALRNWVGEHGIQCVWNQYAEYALESGKVDFAKEIIERWFHSIPEIHNTKPGILNTSAWISSLTQTDIVFGLLNLSLHKQFQNDHTEARIAIEQAFEVASSDDYNHCVKEHAILLLKKDFSFGKPRLHSFLNMMNRYLMDSRALPSTTGPLSRSFIKGIGKPKIQKFINNLLYPVSSDSSLLNLILESCFGPSLLPFQASERPRDVMDLAEAVMELRPANYQLALCICKNQSDAKASISFWGSVQLIDSLFQAVPVAPESVWVEAAGLLKNVVGFRSILESFHQRALGVYPFSLRLWKSYRGLYDDDNAIQSNAVIEMAREKGIKL</sequence>
<evidence type="ECO:0000259" key="2">
    <source>
        <dbReference type="Pfam" id="PF10650"/>
    </source>
</evidence>
<dbReference type="SUPFAM" id="SSF48452">
    <property type="entry name" value="TPR-like"/>
    <property type="match status" value="1"/>
</dbReference>
<name>A0AAP0H5C4_9ASTR</name>
<evidence type="ECO:0000313" key="4">
    <source>
        <dbReference type="Proteomes" id="UP001408789"/>
    </source>
</evidence>
<feature type="compositionally biased region" description="Polar residues" evidence="1">
    <location>
        <begin position="604"/>
        <end position="615"/>
    </location>
</feature>
<feature type="compositionally biased region" description="Polar residues" evidence="1">
    <location>
        <begin position="16"/>
        <end position="27"/>
    </location>
</feature>
<protein>
    <recommendedName>
        <fullName evidence="2">Putative zinc-finger domain-containing protein</fullName>
    </recommendedName>
</protein>
<dbReference type="Proteomes" id="UP001408789">
    <property type="component" value="Unassembled WGS sequence"/>
</dbReference>